<protein>
    <submittedName>
        <fullName evidence="1">Uncharacterized protein</fullName>
    </submittedName>
</protein>
<name>A0A090IPM1_9GAMM</name>
<dbReference type="PATRIC" id="fig|80852.17.peg.1204"/>
<proteinExistence type="predicted"/>
<sequence length="116" mass="13502">MQQNEFETLVKELCQKENLPQVLEALKACEDQDIVDAAQSLAGQFRLAEVEGEQRIYHVFNDEDENGEAQELAEWIMNEGDDVIKFVAWFFYAMFDIKQKETYQAAGKTYQQPKRS</sequence>
<keyword evidence="2" id="KW-1185">Reference proteome</keyword>
<dbReference type="KEGG" id="awd:AWOD_I_1174"/>
<organism evidence="1 2">
    <name type="scientific">Aliivibrio wodanis</name>
    <dbReference type="NCBI Taxonomy" id="80852"/>
    <lineage>
        <taxon>Bacteria</taxon>
        <taxon>Pseudomonadati</taxon>
        <taxon>Pseudomonadota</taxon>
        <taxon>Gammaproteobacteria</taxon>
        <taxon>Vibrionales</taxon>
        <taxon>Vibrionaceae</taxon>
        <taxon>Aliivibrio</taxon>
    </lineage>
</organism>
<dbReference type="AlphaFoldDB" id="A0A090IPM1"/>
<evidence type="ECO:0000313" key="1">
    <source>
        <dbReference type="EMBL" id="CED71258.1"/>
    </source>
</evidence>
<dbReference type="EMBL" id="LN554846">
    <property type="protein sequence ID" value="CED71258.1"/>
    <property type="molecule type" value="Genomic_DNA"/>
</dbReference>
<dbReference type="GeneID" id="28540738"/>
<dbReference type="RefSeq" id="WP_045101903.1">
    <property type="nucleotide sequence ID" value="NZ_LN554846.1"/>
</dbReference>
<dbReference type="HOGENOM" id="CLU_2094563_0_0_6"/>
<reference evidence="2" key="1">
    <citation type="submission" date="2014-09" db="EMBL/GenBank/DDBJ databases">
        <authorList>
            <person name="Hjerde E."/>
        </authorList>
    </citation>
    <scope>NUCLEOTIDE SEQUENCE [LARGE SCALE GENOMIC DNA]</scope>
    <source>
        <strain evidence="2">06/09/139</strain>
    </source>
</reference>
<dbReference type="STRING" id="80852.AWOD_I_1174"/>
<dbReference type="OrthoDB" id="5816727at2"/>
<accession>A0A090IPM1</accession>
<evidence type="ECO:0000313" key="2">
    <source>
        <dbReference type="Proteomes" id="UP000032427"/>
    </source>
</evidence>
<gene>
    <name evidence="1" type="ORF">AWOD_I_1174</name>
</gene>
<dbReference type="Proteomes" id="UP000032427">
    <property type="component" value="Chromosome 1"/>
</dbReference>